<dbReference type="EMBL" id="JAKZGO010000024">
    <property type="protein sequence ID" value="MCH7415540.1"/>
    <property type="molecule type" value="Genomic_DNA"/>
</dbReference>
<dbReference type="Pfam" id="PF14559">
    <property type="entry name" value="TPR_19"/>
    <property type="match status" value="1"/>
</dbReference>
<keyword evidence="1" id="KW-0802">TPR repeat</keyword>
<gene>
    <name evidence="3" type="ORF">MM213_18710</name>
</gene>
<dbReference type="InterPro" id="IPR019734">
    <property type="entry name" value="TPR_rpt"/>
</dbReference>
<feature type="repeat" description="TPR" evidence="1">
    <location>
        <begin position="65"/>
        <end position="98"/>
    </location>
</feature>
<dbReference type="Pfam" id="PF19413">
    <property type="entry name" value="YaiO"/>
    <property type="match status" value="1"/>
</dbReference>
<accession>A0ABS9VHT0</accession>
<organism evidence="3 4">
    <name type="scientific">Belliella alkalica</name>
    <dbReference type="NCBI Taxonomy" id="1730871"/>
    <lineage>
        <taxon>Bacteria</taxon>
        <taxon>Pseudomonadati</taxon>
        <taxon>Bacteroidota</taxon>
        <taxon>Cytophagia</taxon>
        <taxon>Cytophagales</taxon>
        <taxon>Cyclobacteriaceae</taxon>
        <taxon>Belliella</taxon>
    </lineage>
</organism>
<sequence>MGKYNLFNFFIVLVLLFTVVQNVSAQDSFDPDELFLDARKLILEGKREEGRTIALRILEKYPSYADVLILVGRSYSWDGAYDSASVYFERAIDASPAYQDAYIAYIDNLFWSENYEKAELIIDKGIQQIGPQSSLLMYRKSRLFYYKEEYNDALKVAREVFEKDNKIEGLLTYIQTLQRLGRNNAVGATYDYDNFRGQISAWNTYSLYGRTTTKLTGSLIARVTNSSRFDANGTQFEVDAYPSLEKNSYGYFNVGYSDSFFFPRYRFGASVYWNLPKAFEIDAGYRHLKFGEVTHILTGSLGKYVSNWWLNLRLNVIPGADGSSVSGNFQTRYYFKGAEDFFSIQFSTGVSPDEENRDFQSQLLNSYRARVGYQQLWTDRWMGFGFVGYSRDEINQGNFRNNLNISIGTEFRF</sequence>
<dbReference type="RefSeq" id="WP_241414420.1">
    <property type="nucleotide sequence ID" value="NZ_JAKZGO010000024.1"/>
</dbReference>
<evidence type="ECO:0000313" key="3">
    <source>
        <dbReference type="EMBL" id="MCH7415540.1"/>
    </source>
</evidence>
<dbReference type="NCBIfam" id="TIGR04390">
    <property type="entry name" value="OMP_YaiO_dom"/>
    <property type="match status" value="1"/>
</dbReference>
<dbReference type="Proteomes" id="UP001165430">
    <property type="component" value="Unassembled WGS sequence"/>
</dbReference>
<dbReference type="SUPFAM" id="SSF48452">
    <property type="entry name" value="TPR-like"/>
    <property type="match status" value="1"/>
</dbReference>
<dbReference type="PROSITE" id="PS50005">
    <property type="entry name" value="TPR"/>
    <property type="match status" value="1"/>
</dbReference>
<reference evidence="3" key="1">
    <citation type="submission" date="2022-03" db="EMBL/GenBank/DDBJ databases">
        <title>De novo assembled genomes of Belliella spp. (Cyclobacteriaceae) strains.</title>
        <authorList>
            <person name="Szabo A."/>
            <person name="Korponai K."/>
            <person name="Felfoldi T."/>
        </authorList>
    </citation>
    <scope>NUCLEOTIDE SEQUENCE</scope>
    <source>
        <strain evidence="3">DSM 111903</strain>
    </source>
</reference>
<name>A0ABS9VHT0_9BACT</name>
<evidence type="ECO:0000256" key="1">
    <source>
        <dbReference type="PROSITE-ProRule" id="PRU00339"/>
    </source>
</evidence>
<comment type="caution">
    <text evidence="3">The sequence shown here is derived from an EMBL/GenBank/DDBJ whole genome shotgun (WGS) entry which is preliminary data.</text>
</comment>
<proteinExistence type="predicted"/>
<protein>
    <submittedName>
        <fullName evidence="3">YaiO family outer membrane beta-barrel protein</fullName>
    </submittedName>
</protein>
<feature type="domain" description="YaiO beta-barrel" evidence="2">
    <location>
        <begin position="183"/>
        <end position="354"/>
    </location>
</feature>
<keyword evidence="4" id="KW-1185">Reference proteome</keyword>
<evidence type="ECO:0000259" key="2">
    <source>
        <dbReference type="Pfam" id="PF19413"/>
    </source>
</evidence>
<dbReference type="InterPro" id="IPR030887">
    <property type="entry name" value="Beta-barrel_YaiO"/>
</dbReference>
<dbReference type="Gene3D" id="1.25.40.10">
    <property type="entry name" value="Tetratricopeptide repeat domain"/>
    <property type="match status" value="1"/>
</dbReference>
<evidence type="ECO:0000313" key="4">
    <source>
        <dbReference type="Proteomes" id="UP001165430"/>
    </source>
</evidence>
<dbReference type="InterPro" id="IPR011990">
    <property type="entry name" value="TPR-like_helical_dom_sf"/>
</dbReference>